<feature type="compositionally biased region" description="Low complexity" evidence="1">
    <location>
        <begin position="224"/>
        <end position="245"/>
    </location>
</feature>
<dbReference type="EMBL" id="MU864355">
    <property type="protein sequence ID" value="KAK4192245.1"/>
    <property type="molecule type" value="Genomic_DNA"/>
</dbReference>
<evidence type="ECO:0000256" key="1">
    <source>
        <dbReference type="SAM" id="MobiDB-lite"/>
    </source>
</evidence>
<sequence>MRNRTPVFPLETLSHPKTENAKNKLPIPRYEVNVPMTMPHRLSEMTATFADGDTILWTEHLSDCAVVVTWNQETCRRSLTHLPGGQISRQWADDLAANIDNNDIVITANGTAYFSEDSFRSMIFDNVRKEIKAAMDRRGKKLHPQFWSYFTKEAEPKQVGVRIDTFVVYANGVCGRAAPLNTAAGVKLNPAPIIYKDPANATTVRSGDNTPSNSRPGSSSGKKATATGGSPAPSSGKGKPVVGKK</sequence>
<feature type="compositionally biased region" description="Polar residues" evidence="1">
    <location>
        <begin position="200"/>
        <end position="222"/>
    </location>
</feature>
<proteinExistence type="predicted"/>
<evidence type="ECO:0000313" key="3">
    <source>
        <dbReference type="Proteomes" id="UP001302126"/>
    </source>
</evidence>
<reference evidence="2" key="2">
    <citation type="submission" date="2023-05" db="EMBL/GenBank/DDBJ databases">
        <authorList>
            <consortium name="Lawrence Berkeley National Laboratory"/>
            <person name="Steindorff A."/>
            <person name="Hensen N."/>
            <person name="Bonometti L."/>
            <person name="Westerberg I."/>
            <person name="Brannstrom I.O."/>
            <person name="Guillou S."/>
            <person name="Cros-Aarteil S."/>
            <person name="Calhoun S."/>
            <person name="Haridas S."/>
            <person name="Kuo A."/>
            <person name="Mondo S."/>
            <person name="Pangilinan J."/>
            <person name="Riley R."/>
            <person name="Labutti K."/>
            <person name="Andreopoulos B."/>
            <person name="Lipzen A."/>
            <person name="Chen C."/>
            <person name="Yanf M."/>
            <person name="Daum C."/>
            <person name="Ng V."/>
            <person name="Clum A."/>
            <person name="Ohm R."/>
            <person name="Martin F."/>
            <person name="Silar P."/>
            <person name="Natvig D."/>
            <person name="Lalanne C."/>
            <person name="Gautier V."/>
            <person name="Ament-Velasquez S.L."/>
            <person name="Kruys A."/>
            <person name="Hutchinson M.I."/>
            <person name="Powell A.J."/>
            <person name="Barry K."/>
            <person name="Miller A.N."/>
            <person name="Grigoriev I.V."/>
            <person name="Debuchy R."/>
            <person name="Gladieux P."/>
            <person name="Thoren M.H."/>
            <person name="Johannesson H."/>
        </authorList>
    </citation>
    <scope>NUCLEOTIDE SEQUENCE</scope>
    <source>
        <strain evidence="2">PSN309</strain>
    </source>
</reference>
<keyword evidence="3" id="KW-1185">Reference proteome</keyword>
<name>A0AAN6X3K9_9PEZI</name>
<reference evidence="2" key="1">
    <citation type="journal article" date="2023" name="Mol. Phylogenet. Evol.">
        <title>Genome-scale phylogeny and comparative genomics of the fungal order Sordariales.</title>
        <authorList>
            <person name="Hensen N."/>
            <person name="Bonometti L."/>
            <person name="Westerberg I."/>
            <person name="Brannstrom I.O."/>
            <person name="Guillou S."/>
            <person name="Cros-Aarteil S."/>
            <person name="Calhoun S."/>
            <person name="Haridas S."/>
            <person name="Kuo A."/>
            <person name="Mondo S."/>
            <person name="Pangilinan J."/>
            <person name="Riley R."/>
            <person name="LaButti K."/>
            <person name="Andreopoulos B."/>
            <person name="Lipzen A."/>
            <person name="Chen C."/>
            <person name="Yan M."/>
            <person name="Daum C."/>
            <person name="Ng V."/>
            <person name="Clum A."/>
            <person name="Steindorff A."/>
            <person name="Ohm R.A."/>
            <person name="Martin F."/>
            <person name="Silar P."/>
            <person name="Natvig D.O."/>
            <person name="Lalanne C."/>
            <person name="Gautier V."/>
            <person name="Ament-Velasquez S.L."/>
            <person name="Kruys A."/>
            <person name="Hutchinson M.I."/>
            <person name="Powell A.J."/>
            <person name="Barry K."/>
            <person name="Miller A.N."/>
            <person name="Grigoriev I.V."/>
            <person name="Debuchy R."/>
            <person name="Gladieux P."/>
            <person name="Hiltunen Thoren M."/>
            <person name="Johannesson H."/>
        </authorList>
    </citation>
    <scope>NUCLEOTIDE SEQUENCE</scope>
    <source>
        <strain evidence="2">PSN309</strain>
    </source>
</reference>
<accession>A0AAN6X3K9</accession>
<evidence type="ECO:0000313" key="2">
    <source>
        <dbReference type="EMBL" id="KAK4192245.1"/>
    </source>
</evidence>
<protein>
    <submittedName>
        <fullName evidence="2">Uncharacterized protein</fullName>
    </submittedName>
</protein>
<dbReference type="AlphaFoldDB" id="A0AAN6X3K9"/>
<feature type="region of interest" description="Disordered" evidence="1">
    <location>
        <begin position="199"/>
        <end position="245"/>
    </location>
</feature>
<dbReference type="Proteomes" id="UP001302126">
    <property type="component" value="Unassembled WGS sequence"/>
</dbReference>
<gene>
    <name evidence="2" type="ORF">QBC35DRAFT_244549</name>
</gene>
<organism evidence="2 3">
    <name type="scientific">Podospora australis</name>
    <dbReference type="NCBI Taxonomy" id="1536484"/>
    <lineage>
        <taxon>Eukaryota</taxon>
        <taxon>Fungi</taxon>
        <taxon>Dikarya</taxon>
        <taxon>Ascomycota</taxon>
        <taxon>Pezizomycotina</taxon>
        <taxon>Sordariomycetes</taxon>
        <taxon>Sordariomycetidae</taxon>
        <taxon>Sordariales</taxon>
        <taxon>Podosporaceae</taxon>
        <taxon>Podospora</taxon>
    </lineage>
</organism>
<comment type="caution">
    <text evidence="2">The sequence shown here is derived from an EMBL/GenBank/DDBJ whole genome shotgun (WGS) entry which is preliminary data.</text>
</comment>